<dbReference type="EMBL" id="JBDFQZ010000008">
    <property type="protein sequence ID" value="KAK9699124.1"/>
    <property type="molecule type" value="Genomic_DNA"/>
</dbReference>
<evidence type="ECO:0000313" key="2">
    <source>
        <dbReference type="Proteomes" id="UP001443914"/>
    </source>
</evidence>
<reference evidence="1" key="1">
    <citation type="submission" date="2024-03" db="EMBL/GenBank/DDBJ databases">
        <title>WGS assembly of Saponaria officinalis var. Norfolk2.</title>
        <authorList>
            <person name="Jenkins J."/>
            <person name="Shu S."/>
            <person name="Grimwood J."/>
            <person name="Barry K."/>
            <person name="Goodstein D."/>
            <person name="Schmutz J."/>
            <person name="Leebens-Mack J."/>
            <person name="Osbourn A."/>
        </authorList>
    </citation>
    <scope>NUCLEOTIDE SEQUENCE [LARGE SCALE GENOMIC DNA]</scope>
    <source>
        <strain evidence="1">JIC</strain>
    </source>
</reference>
<dbReference type="Proteomes" id="UP001443914">
    <property type="component" value="Unassembled WGS sequence"/>
</dbReference>
<keyword evidence="2" id="KW-1185">Reference proteome</keyword>
<dbReference type="AlphaFoldDB" id="A0AAW1J9B7"/>
<protein>
    <submittedName>
        <fullName evidence="1">Uncharacterized protein</fullName>
    </submittedName>
</protein>
<proteinExistence type="predicted"/>
<sequence length="196" mass="22096">MFRFFTRLKNVRRGLLELHRKKFSGIQLRVANVKKDLEACQAQLQVSPLSTMLTQQETDLMARYIHLRRVELSIAQQKAKTANIIHNDSGTSYFYVKINERKHSQIIGEIVDHMGVIRTGLSEVADAFVKYYEHLLGTSSPVAYLDSSLIRMAPKVVNAIKVILTSPIMDLEIKKALASIDLTKSPGPDGFSSAFF</sequence>
<name>A0AAW1J9B7_SAPOF</name>
<accession>A0AAW1J9B7</accession>
<comment type="caution">
    <text evidence="1">The sequence shown here is derived from an EMBL/GenBank/DDBJ whole genome shotgun (WGS) entry which is preliminary data.</text>
</comment>
<organism evidence="1 2">
    <name type="scientific">Saponaria officinalis</name>
    <name type="common">Common soapwort</name>
    <name type="synonym">Lychnis saponaria</name>
    <dbReference type="NCBI Taxonomy" id="3572"/>
    <lineage>
        <taxon>Eukaryota</taxon>
        <taxon>Viridiplantae</taxon>
        <taxon>Streptophyta</taxon>
        <taxon>Embryophyta</taxon>
        <taxon>Tracheophyta</taxon>
        <taxon>Spermatophyta</taxon>
        <taxon>Magnoliopsida</taxon>
        <taxon>eudicotyledons</taxon>
        <taxon>Gunneridae</taxon>
        <taxon>Pentapetalae</taxon>
        <taxon>Caryophyllales</taxon>
        <taxon>Caryophyllaceae</taxon>
        <taxon>Caryophylleae</taxon>
        <taxon>Saponaria</taxon>
    </lineage>
</organism>
<gene>
    <name evidence="1" type="ORF">RND81_08G154500</name>
</gene>
<evidence type="ECO:0000313" key="1">
    <source>
        <dbReference type="EMBL" id="KAK9699124.1"/>
    </source>
</evidence>